<dbReference type="Gene3D" id="3.30.930.10">
    <property type="entry name" value="Bira Bifunctional Protein, Domain 2"/>
    <property type="match status" value="1"/>
</dbReference>
<dbReference type="PANTHER" id="PTHR43382">
    <property type="entry name" value="PROLYL-TRNA SYNTHETASE"/>
    <property type="match status" value="1"/>
</dbReference>
<dbReference type="CDD" id="cd00778">
    <property type="entry name" value="ProRS_core_arch_euk"/>
    <property type="match status" value="1"/>
</dbReference>
<evidence type="ECO:0000256" key="1">
    <source>
        <dbReference type="ARBA" id="ARBA00012831"/>
    </source>
</evidence>
<proteinExistence type="inferred from homology"/>
<dbReference type="PRINTS" id="PR01046">
    <property type="entry name" value="TRNASYNTHPRO"/>
</dbReference>
<evidence type="ECO:0000256" key="7">
    <source>
        <dbReference type="ARBA" id="ARBA00029731"/>
    </source>
</evidence>
<dbReference type="PROSITE" id="PS50862">
    <property type="entry name" value="AA_TRNA_LIGASE_II"/>
    <property type="match status" value="1"/>
</dbReference>
<dbReference type="SUPFAM" id="SSF55826">
    <property type="entry name" value="YbaK/ProRS associated domain"/>
    <property type="match status" value="1"/>
</dbReference>
<evidence type="ECO:0000256" key="2">
    <source>
        <dbReference type="ARBA" id="ARBA00022598"/>
    </source>
</evidence>
<dbReference type="KEGG" id="bmic:BMR1_02g00330"/>
<evidence type="ECO:0000256" key="3">
    <source>
        <dbReference type="ARBA" id="ARBA00022741"/>
    </source>
</evidence>
<evidence type="ECO:0000313" key="10">
    <source>
        <dbReference type="EMBL" id="SJK85793.1"/>
    </source>
</evidence>
<dbReference type="GeneID" id="24423856"/>
<dbReference type="Pfam" id="PF00587">
    <property type="entry name" value="tRNA-synt_2b"/>
    <property type="match status" value="1"/>
</dbReference>
<dbReference type="Gene3D" id="3.30.110.30">
    <property type="entry name" value="C-terminal domain of ProRS"/>
    <property type="match status" value="1"/>
</dbReference>
<dbReference type="GO" id="GO:0005737">
    <property type="term" value="C:cytoplasm"/>
    <property type="evidence" value="ECO:0007669"/>
    <property type="project" value="InterPro"/>
</dbReference>
<reference evidence="10 11" key="1">
    <citation type="journal article" date="2012" name="Nucleic Acids Res.">
        <title>Sequencing of the smallest Apicomplexan genome from the human pathogen Babesia microti.</title>
        <authorList>
            <person name="Cornillot E."/>
            <person name="Hadj-Kaddour K."/>
            <person name="Dassouli A."/>
            <person name="Noel B."/>
            <person name="Ranwez V."/>
            <person name="Vacherie B."/>
            <person name="Augagneur Y."/>
            <person name="Bres V."/>
            <person name="Duclos A."/>
            <person name="Randazzo S."/>
            <person name="Carcy B."/>
            <person name="Debierre-Grockiego F."/>
            <person name="Delbecq S."/>
            <person name="Moubri-Menage K."/>
            <person name="Shams-Eldin H."/>
            <person name="Usmani-Brown S."/>
            <person name="Bringaud F."/>
            <person name="Wincker P."/>
            <person name="Vivares C.P."/>
            <person name="Schwarz R.T."/>
            <person name="Schetters T.P."/>
            <person name="Krause P.J."/>
            <person name="Gorenflot A."/>
            <person name="Berry V."/>
            <person name="Barbe V."/>
            <person name="Ben Mamoun C."/>
        </authorList>
    </citation>
    <scope>NUCLEOTIDE SEQUENCE [LARGE SCALE GENOMIC DNA]</scope>
    <source>
        <strain evidence="10 11">RI</strain>
    </source>
</reference>
<comment type="catalytic activity">
    <reaction evidence="8">
        <text>tRNA(Pro) + L-proline + ATP = L-prolyl-tRNA(Pro) + AMP + diphosphate</text>
        <dbReference type="Rhea" id="RHEA:14305"/>
        <dbReference type="Rhea" id="RHEA-COMP:9700"/>
        <dbReference type="Rhea" id="RHEA-COMP:9702"/>
        <dbReference type="ChEBI" id="CHEBI:30616"/>
        <dbReference type="ChEBI" id="CHEBI:33019"/>
        <dbReference type="ChEBI" id="CHEBI:60039"/>
        <dbReference type="ChEBI" id="CHEBI:78442"/>
        <dbReference type="ChEBI" id="CHEBI:78532"/>
        <dbReference type="ChEBI" id="CHEBI:456215"/>
        <dbReference type="EC" id="6.1.1.15"/>
    </reaction>
</comment>
<protein>
    <recommendedName>
        <fullName evidence="1">proline--tRNA ligase</fullName>
        <ecNumber evidence="1">6.1.1.15</ecNumber>
    </recommendedName>
    <alternativeName>
        <fullName evidence="7">Prolyl-tRNA synthetase</fullName>
    </alternativeName>
</protein>
<dbReference type="VEuPathDB" id="PiroplasmaDB:BMR1_02g00330"/>
<keyword evidence="6" id="KW-0030">Aminoacyl-tRNA synthetase</keyword>
<keyword evidence="4" id="KW-0067">ATP-binding</keyword>
<evidence type="ECO:0000256" key="4">
    <source>
        <dbReference type="ARBA" id="ARBA00022840"/>
    </source>
</evidence>
<dbReference type="InterPro" id="IPR007214">
    <property type="entry name" value="YbaK/aa-tRNA-synth-assoc-dom"/>
</dbReference>
<dbReference type="Pfam" id="PF03129">
    <property type="entry name" value="HGTP_anticodon"/>
    <property type="match status" value="1"/>
</dbReference>
<dbReference type="HAMAP" id="MF_01571">
    <property type="entry name" value="Pro_tRNA_synth_type3"/>
    <property type="match status" value="1"/>
</dbReference>
<dbReference type="Pfam" id="PF09180">
    <property type="entry name" value="ProRS-C_1"/>
    <property type="match status" value="1"/>
</dbReference>
<dbReference type="EMBL" id="FO082872">
    <property type="protein sequence ID" value="SJK85793.1"/>
    <property type="molecule type" value="Genomic_DNA"/>
</dbReference>
<dbReference type="InterPro" id="IPR036621">
    <property type="entry name" value="Anticodon-bd_dom_sf"/>
</dbReference>
<organism evidence="10 11">
    <name type="scientific">Babesia microti (strain RI)</name>
    <dbReference type="NCBI Taxonomy" id="1133968"/>
    <lineage>
        <taxon>Eukaryota</taxon>
        <taxon>Sar</taxon>
        <taxon>Alveolata</taxon>
        <taxon>Apicomplexa</taxon>
        <taxon>Aconoidasida</taxon>
        <taxon>Piroplasmida</taxon>
        <taxon>Babesiidae</taxon>
        <taxon>Babesia</taxon>
    </lineage>
</organism>
<dbReference type="InterPro" id="IPR002316">
    <property type="entry name" value="Pro-tRNA-ligase_IIa"/>
</dbReference>
<dbReference type="Gene3D" id="3.40.50.800">
    <property type="entry name" value="Anticodon-binding domain"/>
    <property type="match status" value="1"/>
</dbReference>
<dbReference type="InterPro" id="IPR045864">
    <property type="entry name" value="aa-tRNA-synth_II/BPL/LPL"/>
</dbReference>
<keyword evidence="2 10" id="KW-0436">Ligase</keyword>
<keyword evidence="3" id="KW-0547">Nucleotide-binding</keyword>
<dbReference type="NCBIfam" id="TIGR00408">
    <property type="entry name" value="proS_fam_I"/>
    <property type="match status" value="1"/>
</dbReference>
<dbReference type="InterPro" id="IPR004499">
    <property type="entry name" value="Pro-tRNA-ligase_IIa_arc-type"/>
</dbReference>
<dbReference type="RefSeq" id="XP_021338015.1">
    <property type="nucleotide sequence ID" value="XM_021483048.1"/>
</dbReference>
<dbReference type="CDD" id="cd00862">
    <property type="entry name" value="ProRS_anticodon_zinc"/>
    <property type="match status" value="1"/>
</dbReference>
<dbReference type="InterPro" id="IPR017449">
    <property type="entry name" value="Pro-tRNA_synth_II"/>
</dbReference>
<dbReference type="Proteomes" id="UP000002899">
    <property type="component" value="Chromosome II"/>
</dbReference>
<accession>A0A1R4A9X4</accession>
<evidence type="ECO:0000313" key="11">
    <source>
        <dbReference type="Proteomes" id="UP000002899"/>
    </source>
</evidence>
<dbReference type="InterPro" id="IPR006195">
    <property type="entry name" value="aa-tRNA-synth_II"/>
</dbReference>
<dbReference type="InterPro" id="IPR033721">
    <property type="entry name" value="ProRS_core_arch_euk"/>
</dbReference>
<dbReference type="GO" id="GO:0002161">
    <property type="term" value="F:aminoacyl-tRNA deacylase activity"/>
    <property type="evidence" value="ECO:0007669"/>
    <property type="project" value="InterPro"/>
</dbReference>
<dbReference type="InterPro" id="IPR016061">
    <property type="entry name" value="Pro-tRNA_ligase_II_C"/>
</dbReference>
<dbReference type="SUPFAM" id="SSF55681">
    <property type="entry name" value="Class II aaRS and biotin synthetases"/>
    <property type="match status" value="1"/>
</dbReference>
<evidence type="ECO:0000256" key="6">
    <source>
        <dbReference type="ARBA" id="ARBA00023146"/>
    </source>
</evidence>
<dbReference type="GO" id="GO:0017101">
    <property type="term" value="C:aminoacyl-tRNA synthetase multienzyme complex"/>
    <property type="evidence" value="ECO:0007669"/>
    <property type="project" value="TreeGrafter"/>
</dbReference>
<dbReference type="Pfam" id="PF04073">
    <property type="entry name" value="tRNA_edit"/>
    <property type="match status" value="1"/>
</dbReference>
<dbReference type="FunFam" id="3.30.930.10:FF:000007">
    <property type="entry name" value="Bifunctional glutamate/proline--tRNA ligase"/>
    <property type="match status" value="1"/>
</dbReference>
<dbReference type="SMART" id="SM00946">
    <property type="entry name" value="ProRS-C_1"/>
    <property type="match status" value="1"/>
</dbReference>
<keyword evidence="5" id="KW-0648">Protein biosynthesis</keyword>
<feature type="domain" description="Aminoacyl-transfer RNA synthetases class-II family profile" evidence="9">
    <location>
        <begin position="210"/>
        <end position="459"/>
    </location>
</feature>
<dbReference type="GO" id="GO:0004827">
    <property type="term" value="F:proline-tRNA ligase activity"/>
    <property type="evidence" value="ECO:0007669"/>
    <property type="project" value="UniProtKB-EC"/>
</dbReference>
<dbReference type="OrthoDB" id="1350766at2759"/>
<reference evidence="10 11" key="3">
    <citation type="journal article" date="2016" name="Sci. Rep.">
        <title>Genome-wide diversity and gene expression profiling of Babesia microti isolates identify polymorphic genes that mediate host-pathogen interactions.</title>
        <authorList>
            <person name="Silva J.C."/>
            <person name="Cornillot E."/>
            <person name="McCracken C."/>
            <person name="Usmani-Brown S."/>
            <person name="Dwivedi A."/>
            <person name="Ifeonu O.O."/>
            <person name="Crabtree J."/>
            <person name="Gotia H.T."/>
            <person name="Virji A.Z."/>
            <person name="Reynes C."/>
            <person name="Colinge J."/>
            <person name="Kumar V."/>
            <person name="Lawres L."/>
            <person name="Pazzi J.E."/>
            <person name="Pablo J.V."/>
            <person name="Hung C."/>
            <person name="Brancato J."/>
            <person name="Kumari P."/>
            <person name="Orvis J."/>
            <person name="Tretina K."/>
            <person name="Chibucos M."/>
            <person name="Ott S."/>
            <person name="Sadzewicz L."/>
            <person name="Sengamalay N."/>
            <person name="Shetty A.C."/>
            <person name="Su Q."/>
            <person name="Tallon L."/>
            <person name="Fraser C.M."/>
            <person name="Frutos R."/>
            <person name="Molina D.M."/>
            <person name="Krause P.J."/>
            <person name="Ben Mamoun C."/>
        </authorList>
    </citation>
    <scope>NUCLEOTIDE SEQUENCE [LARGE SCALE GENOMIC DNA]</scope>
    <source>
        <strain evidence="10 11">RI</strain>
    </source>
</reference>
<dbReference type="PANTHER" id="PTHR43382:SF2">
    <property type="entry name" value="BIFUNCTIONAL GLUTAMATE_PROLINE--TRNA LIGASE"/>
    <property type="match status" value="1"/>
</dbReference>
<dbReference type="GO" id="GO:0005524">
    <property type="term" value="F:ATP binding"/>
    <property type="evidence" value="ECO:0007669"/>
    <property type="project" value="UniProtKB-KW"/>
</dbReference>
<reference evidence="10 11" key="2">
    <citation type="journal article" date="2013" name="PLoS ONE">
        <title>Whole genome mapping and re-organization of the nuclear and mitochondrial genomes of Babesia microti isolates.</title>
        <authorList>
            <person name="Cornillot E."/>
            <person name="Dassouli A."/>
            <person name="Garg A."/>
            <person name="Pachikara N."/>
            <person name="Randazzo S."/>
            <person name="Depoix D."/>
            <person name="Carcy B."/>
            <person name="Delbecq S."/>
            <person name="Frutos R."/>
            <person name="Silva J.C."/>
            <person name="Sutton R."/>
            <person name="Krause P.J."/>
            <person name="Mamoun C.B."/>
        </authorList>
    </citation>
    <scope>NUCLEOTIDE SEQUENCE [LARGE SCALE GENOMIC DNA]</scope>
    <source>
        <strain evidence="10 11">RI</strain>
    </source>
</reference>
<dbReference type="CDD" id="cd04335">
    <property type="entry name" value="PrdX_deacylase"/>
    <property type="match status" value="1"/>
</dbReference>
<dbReference type="SUPFAM" id="SSF52954">
    <property type="entry name" value="Class II aaRS ABD-related"/>
    <property type="match status" value="1"/>
</dbReference>
<dbReference type="SUPFAM" id="SSF64586">
    <property type="entry name" value="C-terminal domain of ProRS"/>
    <property type="match status" value="1"/>
</dbReference>
<gene>
    <name evidence="10" type="ORF">BMR1_02g00330</name>
</gene>
<dbReference type="Gene3D" id="3.90.960.10">
    <property type="entry name" value="YbaK/aminoacyl-tRNA synthetase-associated domain"/>
    <property type="match status" value="1"/>
</dbReference>
<dbReference type="InterPro" id="IPR036754">
    <property type="entry name" value="YbaK/aa-tRNA-synt-asso_dom_sf"/>
</dbReference>
<evidence type="ECO:0000256" key="8">
    <source>
        <dbReference type="ARBA" id="ARBA00047671"/>
    </source>
</evidence>
<dbReference type="AlphaFoldDB" id="A0A1R4A9X4"/>
<name>A0A1R4A9X4_BABMR</name>
<sequence>MESLYAKLRAMGITFKEYYHMPVPTSKDAVNYLPPELFDGFLKNLCLRDSSKRAYLVSTLWDTKIDIKSLSKILKAPKLRFAEIDYLTNSLGTIPGSLSPLSLMNDTNNEVQMVFDEAIKDKTEIVVHPFCCDRTIKLTMNDMMKFLSDCGHEPIFVNVMPMKNKKSENKSNDENNCGLGINCKKSENFAEWYTQVITRSDLIEYYDVSGCYILRPNSYYIWENFQSYFNQYLQKYGVENCYFPLFVSKERLEAEKTHLEGFSPEVAWVTKSGSSDLVEPIALRPSSETIMYGYYAKWIRSYRNLPLKLNQWNSVVRWEFKQPTPFIRSREFLWQEGHTAHRNQCEAMEMVYKMLDVYKEYYEQILAVPVIKGIKSEGEKFCGADLTSTIEAFIQESGRGIQAATSHYLGVNFSRIFDIYYEDENLKRQLCHQTSWGFTTRALGIMVMIHSDDNGLVLPPKVAKIQLVIVPILFNNAEKVLQVARQLHNKLNECFRCVLDDRDNYTPGWKFNDWELKGVPLRIEVGPKDVESNTVRIVHRDNGNKENVPIDDIVTIVNQRLCDMQKRLFQKAKEKLDSSIVKVYEFKEIIPNILNNKLVMVPWSEEVDSEELIKKKAQELLAVESNLGGIKPLCIPLEQPELPSGTKCFFTEKLAKRWSIWGRSY</sequence>
<evidence type="ECO:0000259" key="9">
    <source>
        <dbReference type="PROSITE" id="PS50862"/>
    </source>
</evidence>
<dbReference type="InterPro" id="IPR002314">
    <property type="entry name" value="aa-tRNA-synt_IIb"/>
</dbReference>
<dbReference type="EC" id="6.1.1.15" evidence="1"/>
<dbReference type="InterPro" id="IPR004154">
    <property type="entry name" value="Anticodon-bd"/>
</dbReference>
<dbReference type="GO" id="GO:0006433">
    <property type="term" value="P:prolyl-tRNA aminoacylation"/>
    <property type="evidence" value="ECO:0007669"/>
    <property type="project" value="InterPro"/>
</dbReference>
<evidence type="ECO:0000256" key="5">
    <source>
        <dbReference type="ARBA" id="ARBA00022917"/>
    </source>
</evidence>
<keyword evidence="11" id="KW-1185">Reference proteome</keyword>
<dbReference type="FunFam" id="3.40.50.800:FF:000005">
    <property type="entry name" value="bifunctional glutamate/proline--tRNA ligase"/>
    <property type="match status" value="1"/>
</dbReference>